<keyword evidence="2" id="KW-1185">Reference proteome</keyword>
<reference evidence="1 2" key="1">
    <citation type="submission" date="2014-06" db="EMBL/GenBank/DDBJ databases">
        <title>Evolutionary Origins and Diversification of the Mycorrhizal Mutualists.</title>
        <authorList>
            <consortium name="DOE Joint Genome Institute"/>
            <consortium name="Mycorrhizal Genomics Consortium"/>
            <person name="Kohler A."/>
            <person name="Kuo A."/>
            <person name="Nagy L.G."/>
            <person name="Floudas D."/>
            <person name="Copeland A."/>
            <person name="Barry K.W."/>
            <person name="Cichocki N."/>
            <person name="Veneault-Fourrey C."/>
            <person name="LaButti K."/>
            <person name="Lindquist E.A."/>
            <person name="Lipzen A."/>
            <person name="Lundell T."/>
            <person name="Morin E."/>
            <person name="Murat C."/>
            <person name="Riley R."/>
            <person name="Ohm R."/>
            <person name="Sun H."/>
            <person name="Tunlid A."/>
            <person name="Henrissat B."/>
            <person name="Grigoriev I.V."/>
            <person name="Hibbett D.S."/>
            <person name="Martin F."/>
        </authorList>
    </citation>
    <scope>NUCLEOTIDE SEQUENCE [LARGE SCALE GENOMIC DNA]</scope>
    <source>
        <strain evidence="1 2">FD-325 SS-3</strain>
    </source>
</reference>
<dbReference type="AlphaFoldDB" id="A0A0C9SPL3"/>
<feature type="non-terminal residue" evidence="1">
    <location>
        <position position="1"/>
    </location>
</feature>
<evidence type="ECO:0000313" key="2">
    <source>
        <dbReference type="Proteomes" id="UP000053263"/>
    </source>
</evidence>
<proteinExistence type="predicted"/>
<evidence type="ECO:0000313" key="1">
    <source>
        <dbReference type="EMBL" id="KII82732.1"/>
    </source>
</evidence>
<feature type="non-terminal residue" evidence="1">
    <location>
        <position position="72"/>
    </location>
</feature>
<dbReference type="Proteomes" id="UP000053263">
    <property type="component" value="Unassembled WGS sequence"/>
</dbReference>
<sequence length="72" mass="8493">IIRSPNMPYIPFLTLGLQYLRLRRDGRFGEADYTLLPQRFAKEYGSTCLIPVCPQDETHSLRTLWRTPTHRD</sequence>
<name>A0A0C9SPL3_PLICR</name>
<accession>A0A0C9SPL3</accession>
<dbReference type="EMBL" id="KN832715">
    <property type="protein sequence ID" value="KII82732.1"/>
    <property type="molecule type" value="Genomic_DNA"/>
</dbReference>
<dbReference type="HOGENOM" id="CLU_2729264_0_0_1"/>
<organism evidence="1 2">
    <name type="scientific">Plicaturopsis crispa FD-325 SS-3</name>
    <dbReference type="NCBI Taxonomy" id="944288"/>
    <lineage>
        <taxon>Eukaryota</taxon>
        <taxon>Fungi</taxon>
        <taxon>Dikarya</taxon>
        <taxon>Basidiomycota</taxon>
        <taxon>Agaricomycotina</taxon>
        <taxon>Agaricomycetes</taxon>
        <taxon>Agaricomycetidae</taxon>
        <taxon>Amylocorticiales</taxon>
        <taxon>Amylocorticiaceae</taxon>
        <taxon>Plicatura</taxon>
        <taxon>Plicaturopsis crispa</taxon>
    </lineage>
</organism>
<gene>
    <name evidence="1" type="ORF">PLICRDRAFT_76586</name>
</gene>
<protein>
    <submittedName>
        <fullName evidence="1">Unplaced genomic scaffold PLICRscaffold_162, whole genome shotgun sequence</fullName>
    </submittedName>
</protein>
<dbReference type="OrthoDB" id="2634326at2759"/>